<evidence type="ECO:0000313" key="2">
    <source>
        <dbReference type="Proteomes" id="UP000176288"/>
    </source>
</evidence>
<organism evidence="1 2">
    <name type="scientific">Boudabousia tangfeifanii</name>
    <dbReference type="NCBI Taxonomy" id="1912795"/>
    <lineage>
        <taxon>Bacteria</taxon>
        <taxon>Bacillati</taxon>
        <taxon>Actinomycetota</taxon>
        <taxon>Actinomycetes</taxon>
        <taxon>Actinomycetales</taxon>
        <taxon>Actinomycetaceae</taxon>
        <taxon>Boudabousia</taxon>
    </lineage>
</organism>
<dbReference type="RefSeq" id="WP_071164366.1">
    <property type="nucleotide sequence ID" value="NZ_CP017812.1"/>
</dbReference>
<dbReference type="OrthoDB" id="3249131at2"/>
<dbReference type="EMBL" id="CP017812">
    <property type="protein sequence ID" value="AOZ72901.1"/>
    <property type="molecule type" value="Genomic_DNA"/>
</dbReference>
<dbReference type="KEGG" id="avu:BK816_06010"/>
<proteinExistence type="predicted"/>
<protein>
    <submittedName>
        <fullName evidence="1">Uncharacterized protein</fullName>
    </submittedName>
</protein>
<dbReference type="Proteomes" id="UP000176288">
    <property type="component" value="Chromosome"/>
</dbReference>
<accession>A0A1D9MKM1</accession>
<gene>
    <name evidence="1" type="ORF">BK816_06010</name>
</gene>
<sequence>MTNANIQSSSQITTTLIHYPLRYTGAWWKSAVVADVPGFLGPEEMGWLAQNLSSIAHSGCDAFIVRPSECDLLKDATPLKQLIAAGNEVNLRTIVRVSGGTDMQAGMIVPSPIPYRGFELDAENTVKRAELALQLGAMGIDLGLLVDEKTHPDPRFSNERLRQMLREIQKACYHAGNGAIVTAFAMQESADLSKELLSTYLLQHLRDNLLLDSPWSARSLRYRIEETLGFRDDLGHVAAWRASSSITESMHHPDSSDNIWHLENGDVRRRGLTLFTLSLPGAVYVRAARIIALPWVRQDETMLHLPPAEIEHAKAVMNQAQHLRAKRQMGVGSLAWVEGLSWGSPDLLVTAGASTMTVLNTTEETVMVPDEYAPLLSSRFVKPDDDEPAAWMLEPGECGWFALPTPEPTPPKKHF</sequence>
<dbReference type="STRING" id="1912795.BK816_06010"/>
<keyword evidence="2" id="KW-1185">Reference proteome</keyword>
<reference evidence="1 2" key="1">
    <citation type="submission" date="2016-10" db="EMBL/GenBank/DDBJ databases">
        <title>Actinomyces aegypiusis sp. nov., isolated from the Aegypius monachus in Qinghai Tibet Plateau China.</title>
        <authorList>
            <person name="Wang Y."/>
        </authorList>
    </citation>
    <scope>NUCLEOTIDE SEQUENCE [LARGE SCALE GENOMIC DNA]</scope>
    <source>
        <strain evidence="1 2">VUL4_3</strain>
    </source>
</reference>
<name>A0A1D9MKM1_9ACTO</name>
<dbReference type="AlphaFoldDB" id="A0A1D9MKM1"/>
<evidence type="ECO:0000313" key="1">
    <source>
        <dbReference type="EMBL" id="AOZ72901.1"/>
    </source>
</evidence>